<proteinExistence type="predicted"/>
<evidence type="ECO:0000259" key="2">
    <source>
        <dbReference type="Pfam" id="PF08547"/>
    </source>
</evidence>
<keyword evidence="1" id="KW-0472">Membrane</keyword>
<dbReference type="InterPro" id="IPR013857">
    <property type="entry name" value="NADH-UbQ_OxRdtase-assoc_prot30"/>
</dbReference>
<keyword evidence="1" id="KW-1133">Transmembrane helix</keyword>
<feature type="transmembrane region" description="Helical" evidence="1">
    <location>
        <begin position="239"/>
        <end position="256"/>
    </location>
</feature>
<dbReference type="InterPro" id="IPR008979">
    <property type="entry name" value="Galactose-bd-like_sf"/>
</dbReference>
<dbReference type="Pfam" id="PF08547">
    <property type="entry name" value="CIA30"/>
    <property type="match status" value="1"/>
</dbReference>
<name>A0A7S0C9T4_9STRA</name>
<evidence type="ECO:0000313" key="3">
    <source>
        <dbReference type="EMBL" id="CAD8416858.1"/>
    </source>
</evidence>
<gene>
    <name evidence="3" type="ORF">PINE0816_LOCUS12993</name>
</gene>
<dbReference type="AlphaFoldDB" id="A0A7S0C9T4"/>
<dbReference type="SUPFAM" id="SSF49785">
    <property type="entry name" value="Galactose-binding domain-like"/>
    <property type="match status" value="1"/>
</dbReference>
<keyword evidence="1" id="KW-0812">Transmembrane</keyword>
<dbReference type="EMBL" id="HBEL01028105">
    <property type="protein sequence ID" value="CAD8416858.1"/>
    <property type="molecule type" value="Transcribed_RNA"/>
</dbReference>
<organism evidence="3">
    <name type="scientific">Proboscia inermis</name>
    <dbReference type="NCBI Taxonomy" id="420281"/>
    <lineage>
        <taxon>Eukaryota</taxon>
        <taxon>Sar</taxon>
        <taxon>Stramenopiles</taxon>
        <taxon>Ochrophyta</taxon>
        <taxon>Bacillariophyta</taxon>
        <taxon>Coscinodiscophyceae</taxon>
        <taxon>Rhizosoleniophycidae</taxon>
        <taxon>Rhizosoleniales</taxon>
        <taxon>Rhizosoleniaceae</taxon>
        <taxon>Proboscia</taxon>
    </lineage>
</organism>
<accession>A0A7S0C9T4</accession>
<feature type="domain" description="NADH:ubiquinone oxidoreductase intermediate-associated protein 30" evidence="2">
    <location>
        <begin position="14"/>
        <end position="149"/>
    </location>
</feature>
<reference evidence="3" key="1">
    <citation type="submission" date="2021-01" db="EMBL/GenBank/DDBJ databases">
        <authorList>
            <person name="Corre E."/>
            <person name="Pelletier E."/>
            <person name="Niang G."/>
            <person name="Scheremetjew M."/>
            <person name="Finn R."/>
            <person name="Kale V."/>
            <person name="Holt S."/>
            <person name="Cochrane G."/>
            <person name="Meng A."/>
            <person name="Brown T."/>
            <person name="Cohen L."/>
        </authorList>
    </citation>
    <scope>NUCLEOTIDE SEQUENCE</scope>
    <source>
        <strain evidence="3">CCAP1064/1</strain>
    </source>
</reference>
<protein>
    <recommendedName>
        <fullName evidence="2">NADH:ubiquinone oxidoreductase intermediate-associated protein 30 domain-containing protein</fullName>
    </recommendedName>
</protein>
<evidence type="ECO:0000256" key="1">
    <source>
        <dbReference type="SAM" id="Phobius"/>
    </source>
</evidence>
<sequence>MATEIPIEVFSNPKHEWHAKNDPVMGGESTSTVTIDTDSGVGIFDGEVVNVPFLDAPGFITMETKAGRSGKGWIKRLLPKAGDFPDVSSCSALQMVMTSTTPEYKGYRVSFGNVHVPGGRYAYGYKADFKAPNGEGTVTIPFNQFSAKWDDATGDQIVTCAENPKYCPDDETLKSMQTFALWGEGVAGNLHIELKSISAVDCSGNGVVVLDTAAHNTRSAAETVVEQQVRDGSNATDSFLHPIGVVAFVAFVALFGTKLIRRKRKDDAYNKILP</sequence>